<dbReference type="Proteomes" id="UP001274830">
    <property type="component" value="Unassembled WGS sequence"/>
</dbReference>
<dbReference type="EMBL" id="JAUTXT010000056">
    <property type="protein sequence ID" value="KAK3670432.1"/>
    <property type="molecule type" value="Genomic_DNA"/>
</dbReference>
<gene>
    <name evidence="2" type="ORF">LTR78_009672</name>
</gene>
<reference evidence="2" key="1">
    <citation type="submission" date="2023-07" db="EMBL/GenBank/DDBJ databases">
        <title>Black Yeasts Isolated from many extreme environments.</title>
        <authorList>
            <person name="Coleine C."/>
            <person name="Stajich J.E."/>
            <person name="Selbmann L."/>
        </authorList>
    </citation>
    <scope>NUCLEOTIDE SEQUENCE</scope>
    <source>
        <strain evidence="2">CCFEE 5485</strain>
    </source>
</reference>
<protein>
    <submittedName>
        <fullName evidence="2">Uncharacterized protein</fullName>
    </submittedName>
</protein>
<keyword evidence="1" id="KW-0175">Coiled coil</keyword>
<evidence type="ECO:0000256" key="1">
    <source>
        <dbReference type="SAM" id="Coils"/>
    </source>
</evidence>
<comment type="caution">
    <text evidence="2">The sequence shown here is derived from an EMBL/GenBank/DDBJ whole genome shotgun (WGS) entry which is preliminary data.</text>
</comment>
<accession>A0AAE0WHA2</accession>
<dbReference type="AlphaFoldDB" id="A0AAE0WHA2"/>
<name>A0AAE0WHA2_9PEZI</name>
<organism evidence="2 3">
    <name type="scientific">Recurvomyces mirabilis</name>
    <dbReference type="NCBI Taxonomy" id="574656"/>
    <lineage>
        <taxon>Eukaryota</taxon>
        <taxon>Fungi</taxon>
        <taxon>Dikarya</taxon>
        <taxon>Ascomycota</taxon>
        <taxon>Pezizomycotina</taxon>
        <taxon>Dothideomycetes</taxon>
        <taxon>Dothideomycetidae</taxon>
        <taxon>Mycosphaerellales</taxon>
        <taxon>Teratosphaeriaceae</taxon>
        <taxon>Recurvomyces</taxon>
    </lineage>
</organism>
<keyword evidence="3" id="KW-1185">Reference proteome</keyword>
<proteinExistence type="predicted"/>
<evidence type="ECO:0000313" key="3">
    <source>
        <dbReference type="Proteomes" id="UP001274830"/>
    </source>
</evidence>
<feature type="coiled-coil region" evidence="1">
    <location>
        <begin position="109"/>
        <end position="136"/>
    </location>
</feature>
<sequence length="217" mass="24121">MSQNPESVNIIAKHLHLEATELNGLTTSLIALQLDHKERLSKLAKLEESAVAREKELADGKVSMLIDQDTITTNWIEIAGAEKKLEEREAVVPNDDADATPAINTETYKDKVKKKHRELEKKIAKTTEENADMAERVVKKNLPSIAVGTATMQETHLLVVSNSFRVTTIYVCVHTDLLVEVLEKGEKVDAFDRDRSIEVACLALLAVQGLRPEDQEA</sequence>
<evidence type="ECO:0000313" key="2">
    <source>
        <dbReference type="EMBL" id="KAK3670432.1"/>
    </source>
</evidence>